<proteinExistence type="predicted"/>
<protein>
    <submittedName>
        <fullName evidence="1">Uncharacterized protein</fullName>
    </submittedName>
</protein>
<dbReference type="KEGG" id="ang:An02g02090"/>
<reference evidence="1" key="2">
    <citation type="submission" date="2025-08" db="UniProtKB">
        <authorList>
            <consortium name="RefSeq"/>
        </authorList>
    </citation>
    <scope>IDENTIFICATION</scope>
</reference>
<sequence>MDELQRALRNWVCGMYPTFVEMFSSMTNSPRHGWRLCNATSKAALSALPLGVRIPSGARWNNGHGIPPSPSHNIIVTSDNGNAVDALSIYDGVSSTLLVPRLWATFRLTCFTSIPLFNEPLIYFVIDGWWWSLLVDVGEVSLVGQCTATMGQRLYLLG</sequence>
<name>A0AAJ8DY14_ASPNG</name>
<reference evidence="1" key="1">
    <citation type="submission" date="2025-02" db="EMBL/GenBank/DDBJ databases">
        <authorList>
            <consortium name="NCBI Genome Project"/>
        </authorList>
    </citation>
    <scope>NUCLEOTIDE SEQUENCE</scope>
</reference>
<evidence type="ECO:0000313" key="1">
    <source>
        <dbReference type="RefSeq" id="XP_059599902.1"/>
    </source>
</evidence>
<dbReference type="GeneID" id="84590238"/>
<dbReference type="RefSeq" id="XP_059599902.1">
    <property type="nucleotide sequence ID" value="XM_059746107.1"/>
</dbReference>
<dbReference type="AlphaFoldDB" id="A0AAJ8DY14"/>
<organism evidence="1">
    <name type="scientific">Aspergillus niger</name>
    <dbReference type="NCBI Taxonomy" id="5061"/>
    <lineage>
        <taxon>Eukaryota</taxon>
        <taxon>Fungi</taxon>
        <taxon>Dikarya</taxon>
        <taxon>Ascomycota</taxon>
        <taxon>Pezizomycotina</taxon>
        <taxon>Eurotiomycetes</taxon>
        <taxon>Eurotiomycetidae</taxon>
        <taxon>Eurotiales</taxon>
        <taxon>Aspergillaceae</taxon>
        <taxon>Aspergillus</taxon>
        <taxon>Aspergillus subgen. Circumdati</taxon>
    </lineage>
</organism>
<dbReference type="VEuPathDB" id="FungiDB:An02g02090"/>
<accession>A0AAJ8DY14</accession>
<gene>
    <name evidence="1" type="ORF">An02g02090</name>
</gene>